<dbReference type="Proteomes" id="UP000240760">
    <property type="component" value="Unassembled WGS sequence"/>
</dbReference>
<feature type="transmembrane region" description="Helical" evidence="2">
    <location>
        <begin position="93"/>
        <end position="114"/>
    </location>
</feature>
<proteinExistence type="predicted"/>
<dbReference type="EMBL" id="KZ679139">
    <property type="protein sequence ID" value="PTB73081.1"/>
    <property type="molecule type" value="Genomic_DNA"/>
</dbReference>
<feature type="compositionally biased region" description="Low complexity" evidence="1">
    <location>
        <begin position="195"/>
        <end position="207"/>
    </location>
</feature>
<dbReference type="AlphaFoldDB" id="A0A2T4BUT5"/>
<feature type="compositionally biased region" description="Polar residues" evidence="1">
    <location>
        <begin position="145"/>
        <end position="155"/>
    </location>
</feature>
<keyword evidence="2" id="KW-0812">Transmembrane</keyword>
<accession>A0A2T4BUT5</accession>
<protein>
    <submittedName>
        <fullName evidence="3">Uncharacterized protein</fullName>
    </submittedName>
</protein>
<gene>
    <name evidence="3" type="ORF">M440DRAFT_141242</name>
</gene>
<evidence type="ECO:0000256" key="1">
    <source>
        <dbReference type="SAM" id="MobiDB-lite"/>
    </source>
</evidence>
<feature type="compositionally biased region" description="Basic and acidic residues" evidence="1">
    <location>
        <begin position="156"/>
        <end position="165"/>
    </location>
</feature>
<feature type="compositionally biased region" description="Pro residues" evidence="1">
    <location>
        <begin position="182"/>
        <end position="194"/>
    </location>
</feature>
<evidence type="ECO:0000256" key="2">
    <source>
        <dbReference type="SAM" id="Phobius"/>
    </source>
</evidence>
<feature type="region of interest" description="Disordered" evidence="1">
    <location>
        <begin position="145"/>
        <end position="207"/>
    </location>
</feature>
<name>A0A2T4BUT5_TRILO</name>
<sequence length="216" mass="24134">MKQMTQQLLIPNTLSFFATHSIIVAMVQGITRPAVGVETVPISTTRQVLFGTILPVVETRRKLEGTQDLWITTLLPSQFSTITSPNLLFSSPLYLALIFSIITLFFFLFPPFLLPSSPLTADTICPPARFIHLASLTAIRRRTHANQISSKSNHITRPDQTRPDQTKPNQTRPDQDQTPKAKFPPSPERSPPNIPSSEATTPTTPTRRFLILIHLT</sequence>
<organism evidence="3 4">
    <name type="scientific">Trichoderma longibrachiatum ATCC 18648</name>
    <dbReference type="NCBI Taxonomy" id="983965"/>
    <lineage>
        <taxon>Eukaryota</taxon>
        <taxon>Fungi</taxon>
        <taxon>Dikarya</taxon>
        <taxon>Ascomycota</taxon>
        <taxon>Pezizomycotina</taxon>
        <taxon>Sordariomycetes</taxon>
        <taxon>Hypocreomycetidae</taxon>
        <taxon>Hypocreales</taxon>
        <taxon>Hypocreaceae</taxon>
        <taxon>Trichoderma</taxon>
    </lineage>
</organism>
<evidence type="ECO:0000313" key="3">
    <source>
        <dbReference type="EMBL" id="PTB73081.1"/>
    </source>
</evidence>
<keyword evidence="2" id="KW-0472">Membrane</keyword>
<keyword evidence="2" id="KW-1133">Transmembrane helix</keyword>
<reference evidence="3 4" key="1">
    <citation type="submission" date="2016-07" db="EMBL/GenBank/DDBJ databases">
        <title>Multiple horizontal gene transfer events from other fungi enriched the ability of initially mycotrophic Trichoderma (Ascomycota) to feed on dead plant biomass.</title>
        <authorList>
            <consortium name="DOE Joint Genome Institute"/>
            <person name="Aerts A."/>
            <person name="Atanasova L."/>
            <person name="Chenthamara K."/>
            <person name="Zhang J."/>
            <person name="Grujic M."/>
            <person name="Henrissat B."/>
            <person name="Kuo A."/>
            <person name="Salamov A."/>
            <person name="Lipzen A."/>
            <person name="Labutti K."/>
            <person name="Barry K."/>
            <person name="Miao Y."/>
            <person name="Rahimi M.J."/>
            <person name="Shen Q."/>
            <person name="Grigoriev I.V."/>
            <person name="Kubicek C.P."/>
            <person name="Druzhinina I.S."/>
        </authorList>
    </citation>
    <scope>NUCLEOTIDE SEQUENCE [LARGE SCALE GENOMIC DNA]</scope>
    <source>
        <strain evidence="3 4">ATCC 18648</strain>
    </source>
</reference>
<evidence type="ECO:0000313" key="4">
    <source>
        <dbReference type="Proteomes" id="UP000240760"/>
    </source>
</evidence>
<keyword evidence="4" id="KW-1185">Reference proteome</keyword>